<dbReference type="InterPro" id="IPR006580">
    <property type="entry name" value="Znf_TTF"/>
</dbReference>
<feature type="compositionally biased region" description="Polar residues" evidence="1">
    <location>
        <begin position="132"/>
        <end position="148"/>
    </location>
</feature>
<keyword evidence="4" id="KW-1185">Reference proteome</keyword>
<evidence type="ECO:0000259" key="2">
    <source>
        <dbReference type="SMART" id="SM00597"/>
    </source>
</evidence>
<gene>
    <name evidence="3" type="ORF">LSALG_LOCUS34079</name>
</gene>
<dbReference type="AlphaFoldDB" id="A0AA35ZLZ0"/>
<feature type="region of interest" description="Disordered" evidence="1">
    <location>
        <begin position="109"/>
        <end position="148"/>
    </location>
</feature>
<dbReference type="PANTHER" id="PTHR45749">
    <property type="match status" value="1"/>
</dbReference>
<accession>A0AA35ZLZ0</accession>
<evidence type="ECO:0000256" key="1">
    <source>
        <dbReference type="SAM" id="MobiDB-lite"/>
    </source>
</evidence>
<dbReference type="InterPro" id="IPR012337">
    <property type="entry name" value="RNaseH-like_sf"/>
</dbReference>
<dbReference type="PANTHER" id="PTHR45749:SF34">
    <property type="entry name" value="ZINC FINGER MYM-TYPE PROTEIN 1-LIKE"/>
    <property type="match status" value="1"/>
</dbReference>
<reference evidence="3" key="1">
    <citation type="submission" date="2023-04" db="EMBL/GenBank/DDBJ databases">
        <authorList>
            <person name="Vijverberg K."/>
            <person name="Xiong W."/>
            <person name="Schranz E."/>
        </authorList>
    </citation>
    <scope>NUCLEOTIDE SEQUENCE</scope>
</reference>
<dbReference type="Proteomes" id="UP001177003">
    <property type="component" value="Chromosome 7"/>
</dbReference>
<dbReference type="SUPFAM" id="SSF53098">
    <property type="entry name" value="Ribonuclease H-like"/>
    <property type="match status" value="1"/>
</dbReference>
<evidence type="ECO:0000313" key="4">
    <source>
        <dbReference type="Proteomes" id="UP001177003"/>
    </source>
</evidence>
<protein>
    <recommendedName>
        <fullName evidence="2">TTF-type domain-containing protein</fullName>
    </recommendedName>
</protein>
<feature type="domain" description="TTF-type" evidence="2">
    <location>
        <begin position="206"/>
        <end position="299"/>
    </location>
</feature>
<proteinExistence type="predicted"/>
<dbReference type="InterPro" id="IPR025398">
    <property type="entry name" value="DUF4371"/>
</dbReference>
<dbReference type="EMBL" id="OX465083">
    <property type="protein sequence ID" value="CAI9295124.1"/>
    <property type="molecule type" value="Genomic_DNA"/>
</dbReference>
<evidence type="ECO:0000313" key="3">
    <source>
        <dbReference type="EMBL" id="CAI9295124.1"/>
    </source>
</evidence>
<name>A0AA35ZLZ0_LACSI</name>
<organism evidence="3 4">
    <name type="scientific">Lactuca saligna</name>
    <name type="common">Willowleaf lettuce</name>
    <dbReference type="NCBI Taxonomy" id="75948"/>
    <lineage>
        <taxon>Eukaryota</taxon>
        <taxon>Viridiplantae</taxon>
        <taxon>Streptophyta</taxon>
        <taxon>Embryophyta</taxon>
        <taxon>Tracheophyta</taxon>
        <taxon>Spermatophyta</taxon>
        <taxon>Magnoliopsida</taxon>
        <taxon>eudicotyledons</taxon>
        <taxon>Gunneridae</taxon>
        <taxon>Pentapetalae</taxon>
        <taxon>asterids</taxon>
        <taxon>campanulids</taxon>
        <taxon>Asterales</taxon>
        <taxon>Asteraceae</taxon>
        <taxon>Cichorioideae</taxon>
        <taxon>Cichorieae</taxon>
        <taxon>Lactucinae</taxon>
        <taxon>Lactuca</taxon>
    </lineage>
</organism>
<sequence>MHCEWPKFLFKFLTQLTHIPTHYPIPILAKEKKRISILNRKKKSAQHLCETCEQRTSQREEEKNQPPFLPPFNRFCLAWLHNPFKPTNTMKQDKIRSFFGRTSINKSSVRESSKRPCSNDLSFEESSKRPCPSNQSFPSVSNVNPQPTTTPITIVELKDLPRDPGVRPKITTYHPNQRDEIRRAYLLHGPCQPRGHTFLSKKIGSKERRFVVKWFDDFDWLEYSIKENKAFCLFCYVCGDMVGKQLGRDAFVSQSFDSWNKRQSLRDHMGGIDSFHHKAKENYKFLLKEKQSISATFKKQTKIEESNYKLRLGASIWCCNFLLKNGLPFRGHDESSDSLNRGLFLELLSFLRDHNEGIRNVTLENAPQNNQVTCPRTQKQIVECFSTKIVVDICKESGKDVFSLLVDESSDVSKKEQMAIILRYVDNCGVVKERFIGVVHVKDTSSLTLKAAIDDVFTPHYVHCFAHQLQLVIVGVAKKHDGVDDFFEQLSLVVNVVSGSCKRQDMLRESQRERVQLSIANGELATGRGLNQESSLIRAGDTRRGSHFKTIISLMNLFPEVRHVLVYVEEE</sequence>
<dbReference type="Pfam" id="PF14291">
    <property type="entry name" value="DUF4371"/>
    <property type="match status" value="1"/>
</dbReference>
<dbReference type="SMART" id="SM00597">
    <property type="entry name" value="ZnF_TTF"/>
    <property type="match status" value="1"/>
</dbReference>